<dbReference type="GO" id="GO:0001650">
    <property type="term" value="C:fibrillar center"/>
    <property type="evidence" value="ECO:0007669"/>
    <property type="project" value="TreeGrafter"/>
</dbReference>
<feature type="compositionally biased region" description="Basic residues" evidence="1">
    <location>
        <begin position="1072"/>
        <end position="1083"/>
    </location>
</feature>
<dbReference type="SUPFAM" id="SSF50978">
    <property type="entry name" value="WD40 repeat-like"/>
    <property type="match status" value="1"/>
</dbReference>
<organism evidence="2 3">
    <name type="scientific">Smittium angustum</name>
    <dbReference type="NCBI Taxonomy" id="133377"/>
    <lineage>
        <taxon>Eukaryota</taxon>
        <taxon>Fungi</taxon>
        <taxon>Fungi incertae sedis</taxon>
        <taxon>Zoopagomycota</taxon>
        <taxon>Kickxellomycotina</taxon>
        <taxon>Harpellomycetes</taxon>
        <taxon>Harpellales</taxon>
        <taxon>Legeriomycetaceae</taxon>
        <taxon>Smittium</taxon>
    </lineage>
</organism>
<comment type="caution">
    <text evidence="2">The sequence shown here is derived from an EMBL/GenBank/DDBJ whole genome shotgun (WGS) entry which is preliminary data.</text>
</comment>
<gene>
    <name evidence="2" type="ORF">BB558_000472</name>
</gene>
<proteinExistence type="predicted"/>
<accession>A0A2U1JE54</accession>
<dbReference type="AlphaFoldDB" id="A0A2U1JE54"/>
<dbReference type="PANTHER" id="PTHR15319:SF1">
    <property type="entry name" value="TATA BOX-BINDING PROTEIN-ASSOCIATED FACTOR RNA POLYMERASE I SUBUNIT C"/>
    <property type="match status" value="1"/>
</dbReference>
<dbReference type="Proteomes" id="UP000245591">
    <property type="component" value="Unassembled WGS sequence"/>
</dbReference>
<protein>
    <submittedName>
        <fullName evidence="2">Uncharacterized protein</fullName>
    </submittedName>
</protein>
<evidence type="ECO:0000256" key="1">
    <source>
        <dbReference type="SAM" id="MobiDB-lite"/>
    </source>
</evidence>
<dbReference type="PANTHER" id="PTHR15319">
    <property type="entry name" value="TATA BOX-BINDING PROTEIN ASSOCIATED FACTOR RNA POLYMERASE I SUBUNIT C"/>
    <property type="match status" value="1"/>
</dbReference>
<sequence>MHESDSQTEPSQDIPDNIQPTSSVNDTEHLKADFPCIIWPELQDEKSFGGLEMGHIYQFSFHKPKTQKNYTNFLNQSHFENQLDHEQETGLIWETYNHSEKEHRYWKPLEPVKCVRPPIRKYEIDRNSFLNSRHSKNMSYNLTKYQNLGHIPQVITESLFSADIQEGYLKNNFDPFLGNRACMFYPEILAPDSGHLDNSWLAYTGGEIHNELRFYPNIETPEQSRSYININWDGLNLDNTYTPTFQTPILQLSTSPADNEFFFVRTHDQVSMIETGLDATLLSEASMNNLVPLKYGQIGNSYLLASNNRFINHCAPSPYNAPEVLLTSVDHSVRLWDFTDNSEQLLYKGLNYIENTIDWATTEYWNTPRTFLHADTNCAYIIDSRLKNDGMLNRFVSFSNFDKNTYLEKLVSIKPKALNPMHAVIGTTQNIRVYDMRYSKTPVILWRHKFPVIDPPEFLYTLNSDQSNFDKNIDITCSIVAASRRQTNISVFVYSQSKADGNPYISISQNNVDSFHTNDSVKAQLLDIISDTQFKSTTVRKKITQENIFPLPELSGFVINPRTDLKKRNPKSSKNYCDNCYSIFQLAVDGSLYKQNVNILSNLSSENQNSNETELEKMLRKGKTNNENDSEKVCNKHIENDSLYCKEVCRDVNLNLVDGNGQLFISYNQNVDYEKSQKLKFANTEWPFIRNDFREVLQYFYQTISRDNIFFSKADILPFTKISKHIIESGTSSINRVLDSVLYLSLCYNIDDMDKDSLNDSLEKYFDLKKINGQSDTIASVKLLSEVVLLSSNFITYFYKIDNTGELTEKNISASDFASNFRITKTMLNPLNIKLRTLLENRIIDLIFSRVYKSQSTPEETQTDTLSKLEEKLKMYTVDAIHIPGLGKIGICEENISIFGDLLEKQEPVEIHDLLEILTKKYHGTIIDLHPETPEYEYCRNFYYNSLYYLLKDLFLSTTLLKPLDRKKIVGSATNKKNNSKSCYIEILNLKKVPKLQSAAKVLERLWEKESIYNKTLSATSKSLDKHRSKTGKSRLEKNTVSNRSADIPTQSQSQSIPSFSTSQPSQSNTVKKTKKKSRKVGF</sequence>
<evidence type="ECO:0000313" key="3">
    <source>
        <dbReference type="Proteomes" id="UP000245591"/>
    </source>
</evidence>
<dbReference type="InterPro" id="IPR036322">
    <property type="entry name" value="WD40_repeat_dom_sf"/>
</dbReference>
<dbReference type="GO" id="GO:0001164">
    <property type="term" value="F:RNA polymerase I core promoter sequence-specific DNA binding"/>
    <property type="evidence" value="ECO:0007669"/>
    <property type="project" value="TreeGrafter"/>
</dbReference>
<feature type="compositionally biased region" description="Low complexity" evidence="1">
    <location>
        <begin position="1048"/>
        <end position="1071"/>
    </location>
</feature>
<feature type="region of interest" description="Disordered" evidence="1">
    <location>
        <begin position="1023"/>
        <end position="1083"/>
    </location>
</feature>
<dbReference type="InterPro" id="IPR038801">
    <property type="entry name" value="TAF1C"/>
</dbReference>
<dbReference type="EMBL" id="MBFU01000020">
    <property type="protein sequence ID" value="PWA03371.1"/>
    <property type="molecule type" value="Genomic_DNA"/>
</dbReference>
<name>A0A2U1JE54_SMIAN</name>
<feature type="region of interest" description="Disordered" evidence="1">
    <location>
        <begin position="1"/>
        <end position="26"/>
    </location>
</feature>
<keyword evidence="3" id="KW-1185">Reference proteome</keyword>
<evidence type="ECO:0000313" key="2">
    <source>
        <dbReference type="EMBL" id="PWA03371.1"/>
    </source>
</evidence>
<reference evidence="2 3" key="1">
    <citation type="journal article" date="2018" name="MBio">
        <title>Comparative Genomics Reveals the Core Gene Toolbox for the Fungus-Insect Symbiosis.</title>
        <authorList>
            <person name="Wang Y."/>
            <person name="Stata M."/>
            <person name="Wang W."/>
            <person name="Stajich J.E."/>
            <person name="White M.M."/>
            <person name="Moncalvo J.M."/>
        </authorList>
    </citation>
    <scope>NUCLEOTIDE SEQUENCE [LARGE SCALE GENOMIC DNA]</scope>
    <source>
        <strain evidence="2 3">AUS-126-30</strain>
    </source>
</reference>